<dbReference type="Gene3D" id="3.30.70.20">
    <property type="match status" value="1"/>
</dbReference>
<feature type="domain" description="4Fe-4S ferredoxin-type" evidence="1">
    <location>
        <begin position="11"/>
        <end position="38"/>
    </location>
</feature>
<feature type="non-terminal residue" evidence="2">
    <location>
        <position position="1"/>
    </location>
</feature>
<sequence length="38" mass="4217">IKKEKARVKEIPPIIDENLCTGCGLCEQVCKFDAIIPT</sequence>
<comment type="caution">
    <text evidence="2">The sequence shown here is derived from an EMBL/GenBank/DDBJ whole genome shotgun (WGS) entry which is preliminary data.</text>
</comment>
<dbReference type="SUPFAM" id="SSF54862">
    <property type="entry name" value="4Fe-4S ferredoxins"/>
    <property type="match status" value="1"/>
</dbReference>
<dbReference type="AlphaFoldDB" id="X1EWL1"/>
<accession>X1EWL1</accession>
<reference evidence="2" key="1">
    <citation type="journal article" date="2014" name="Front. Microbiol.">
        <title>High frequency of phylogenetically diverse reductive dehalogenase-homologous genes in deep subseafloor sedimentary metagenomes.</title>
        <authorList>
            <person name="Kawai M."/>
            <person name="Futagami T."/>
            <person name="Toyoda A."/>
            <person name="Takaki Y."/>
            <person name="Nishi S."/>
            <person name="Hori S."/>
            <person name="Arai W."/>
            <person name="Tsubouchi T."/>
            <person name="Morono Y."/>
            <person name="Uchiyama I."/>
            <person name="Ito T."/>
            <person name="Fujiyama A."/>
            <person name="Inagaki F."/>
            <person name="Takami H."/>
        </authorList>
    </citation>
    <scope>NUCLEOTIDE SEQUENCE</scope>
    <source>
        <strain evidence="2">Expedition CK06-06</strain>
    </source>
</reference>
<name>X1EWL1_9ZZZZ</name>
<dbReference type="EMBL" id="BARU01001862">
    <property type="protein sequence ID" value="GAH21549.1"/>
    <property type="molecule type" value="Genomic_DNA"/>
</dbReference>
<dbReference type="InterPro" id="IPR017896">
    <property type="entry name" value="4Fe4S_Fe-S-bd"/>
</dbReference>
<dbReference type="Pfam" id="PF00037">
    <property type="entry name" value="Fer4"/>
    <property type="match status" value="1"/>
</dbReference>
<dbReference type="PROSITE" id="PS51379">
    <property type="entry name" value="4FE4S_FER_2"/>
    <property type="match status" value="1"/>
</dbReference>
<organism evidence="2">
    <name type="scientific">marine sediment metagenome</name>
    <dbReference type="NCBI Taxonomy" id="412755"/>
    <lineage>
        <taxon>unclassified sequences</taxon>
        <taxon>metagenomes</taxon>
        <taxon>ecological metagenomes</taxon>
    </lineage>
</organism>
<protein>
    <recommendedName>
        <fullName evidence="1">4Fe-4S ferredoxin-type domain-containing protein</fullName>
    </recommendedName>
</protein>
<gene>
    <name evidence="2" type="ORF">S03H2_04644</name>
</gene>
<evidence type="ECO:0000313" key="2">
    <source>
        <dbReference type="EMBL" id="GAH21549.1"/>
    </source>
</evidence>
<evidence type="ECO:0000259" key="1">
    <source>
        <dbReference type="PROSITE" id="PS51379"/>
    </source>
</evidence>
<proteinExistence type="predicted"/>